<reference evidence="2" key="1">
    <citation type="journal article" date="2021" name="Mol. Plant Pathol.">
        <title>A 20-kb lineage-specific genomic region tames virulence in pathogenic amphidiploid Verticillium longisporum.</title>
        <authorList>
            <person name="Harting R."/>
            <person name="Starke J."/>
            <person name="Kusch H."/>
            <person name="Poggeler S."/>
            <person name="Maurus I."/>
            <person name="Schluter R."/>
            <person name="Landesfeind M."/>
            <person name="Bulla I."/>
            <person name="Nowrousian M."/>
            <person name="de Jonge R."/>
            <person name="Stahlhut G."/>
            <person name="Hoff K.J."/>
            <person name="Asshauer K.P."/>
            <person name="Thurmer A."/>
            <person name="Stanke M."/>
            <person name="Daniel R."/>
            <person name="Morgenstern B."/>
            <person name="Thomma B.P.H.J."/>
            <person name="Kronstad J.W."/>
            <person name="Braus-Stromeyer S.A."/>
            <person name="Braus G.H."/>
        </authorList>
    </citation>
    <scope>NUCLEOTIDE SEQUENCE</scope>
    <source>
        <strain evidence="2">Vl32</strain>
    </source>
</reference>
<protein>
    <submittedName>
        <fullName evidence="2">Uncharacterized protein</fullName>
    </submittedName>
</protein>
<proteinExistence type="predicted"/>
<feature type="region of interest" description="Disordered" evidence="1">
    <location>
        <begin position="181"/>
        <end position="203"/>
    </location>
</feature>
<organism evidence="2 3">
    <name type="scientific">Verticillium longisporum</name>
    <name type="common">Verticillium dahliae var. longisporum</name>
    <dbReference type="NCBI Taxonomy" id="100787"/>
    <lineage>
        <taxon>Eukaryota</taxon>
        <taxon>Fungi</taxon>
        <taxon>Dikarya</taxon>
        <taxon>Ascomycota</taxon>
        <taxon>Pezizomycotina</taxon>
        <taxon>Sordariomycetes</taxon>
        <taxon>Hypocreomycetidae</taxon>
        <taxon>Glomerellales</taxon>
        <taxon>Plectosphaerellaceae</taxon>
        <taxon>Verticillium</taxon>
    </lineage>
</organism>
<sequence length="203" mass="23071">MCSPTDVVYLCHGGTFCQGGPNGTRAVTAVKPWIDRGTIRRPRQPFQLCDLTKAQSGRYHNFASQELGIDGFQPTRLLSPIMARINQGCRKAEAVQDCLHRGIAMMFWGHMDGRGSDQWWSWQQCHAYFAANMSQEMMAWEASIVKNTYDSVSALDRWTAEMQRVNPGVFDDLERWRKEAEENDPAMFEDLDEVDEQDGLGGQ</sequence>
<gene>
    <name evidence="2" type="ORF">HYQ45_002514</name>
</gene>
<name>A0A8I2ZZ09_VERLO</name>
<evidence type="ECO:0000256" key="1">
    <source>
        <dbReference type="SAM" id="MobiDB-lite"/>
    </source>
</evidence>
<dbReference type="AlphaFoldDB" id="A0A8I2ZZ09"/>
<dbReference type="EMBL" id="JAEMWZ010000040">
    <property type="protein sequence ID" value="KAG7140797.1"/>
    <property type="molecule type" value="Genomic_DNA"/>
</dbReference>
<comment type="caution">
    <text evidence="2">The sequence shown here is derived from an EMBL/GenBank/DDBJ whole genome shotgun (WGS) entry which is preliminary data.</text>
</comment>
<evidence type="ECO:0000313" key="3">
    <source>
        <dbReference type="Proteomes" id="UP000689129"/>
    </source>
</evidence>
<dbReference type="Proteomes" id="UP000689129">
    <property type="component" value="Unassembled WGS sequence"/>
</dbReference>
<dbReference type="OrthoDB" id="10303891at2759"/>
<evidence type="ECO:0000313" key="2">
    <source>
        <dbReference type="EMBL" id="KAG7140797.1"/>
    </source>
</evidence>
<accession>A0A8I2ZZ09</accession>